<dbReference type="EMBL" id="FR687359">
    <property type="protein sequence ID" value="CBW74987.1"/>
    <property type="molecule type" value="Genomic_DNA"/>
</dbReference>
<dbReference type="Gene3D" id="1.20.1260.10">
    <property type="match status" value="1"/>
</dbReference>
<dbReference type="eggNOG" id="COG3652">
    <property type="taxonomic scope" value="Bacteria"/>
</dbReference>
<dbReference type="AlphaFoldDB" id="E5AQV5"/>
<organism evidence="2 3">
    <name type="scientific">Mycetohabitans rhizoxinica (strain DSM 19002 / CIP 109453 / HKI 454)</name>
    <name type="common">Paraburkholderia rhizoxinica</name>
    <dbReference type="NCBI Taxonomy" id="882378"/>
    <lineage>
        <taxon>Bacteria</taxon>
        <taxon>Pseudomonadati</taxon>
        <taxon>Pseudomonadota</taxon>
        <taxon>Betaproteobacteria</taxon>
        <taxon>Burkholderiales</taxon>
        <taxon>Burkholderiaceae</taxon>
        <taxon>Mycetohabitans</taxon>
    </lineage>
</organism>
<accession>E5AQV5</accession>
<dbReference type="InterPro" id="IPR012347">
    <property type="entry name" value="Ferritin-like"/>
</dbReference>
<feature type="domain" description="DUF4142" evidence="1">
    <location>
        <begin position="61"/>
        <end position="194"/>
    </location>
</feature>
<protein>
    <recommendedName>
        <fullName evidence="1">DUF4142 domain-containing protein</fullName>
    </recommendedName>
</protein>
<proteinExistence type="predicted"/>
<dbReference type="STRING" id="882378.RBRH_03614"/>
<evidence type="ECO:0000313" key="3">
    <source>
        <dbReference type="Proteomes" id="UP000007437"/>
    </source>
</evidence>
<dbReference type="PANTHER" id="PTHR38593">
    <property type="entry name" value="BLR2558 PROTEIN"/>
    <property type="match status" value="1"/>
</dbReference>
<reference evidence="2 3" key="1">
    <citation type="journal article" date="2011" name="J. Bacteriol.">
        <title>Complete genome sequence of Burkholderia rhizoxinica, an endosymbiont of Rhizopus microsporus.</title>
        <authorList>
            <person name="Lackner G."/>
            <person name="Moebius N."/>
            <person name="Partida-Martinez L."/>
            <person name="Hertweck C."/>
        </authorList>
    </citation>
    <scope>NUCLEOTIDE SEQUENCE [LARGE SCALE GENOMIC DNA]</scope>
    <source>
        <strain evidence="3">DSM 19002 / CIP 109453 / HKI 454</strain>
    </source>
</reference>
<dbReference type="PANTHER" id="PTHR38593:SF1">
    <property type="entry name" value="BLR2558 PROTEIN"/>
    <property type="match status" value="1"/>
</dbReference>
<sequence>MLRVFMSHGGATAVLDHATLIGELIMKLTTVVCLGALLLTPAVHAQTQAASTTAANPLSSADRDFIQAATMSSSTEIDAGKLAHKKSSNADVRSFARHMIADHMRLTVQLKAVAPHGVEVPKDNSDIALLESLKSLTGANFDHAYVRKVGLEAHRQAIAAFEKEAKDGELPSLKEAALKALPTLREHYQMSQKLAQKLGIVE</sequence>
<dbReference type="Pfam" id="PF13628">
    <property type="entry name" value="DUF4142"/>
    <property type="match status" value="1"/>
</dbReference>
<dbReference type="InterPro" id="IPR025419">
    <property type="entry name" value="DUF4142"/>
</dbReference>
<dbReference type="HOGENOM" id="CLU_079636_5_1_4"/>
<evidence type="ECO:0000313" key="2">
    <source>
        <dbReference type="EMBL" id="CBW74987.1"/>
    </source>
</evidence>
<dbReference type="Proteomes" id="UP000007437">
    <property type="component" value="Chromosome"/>
</dbReference>
<evidence type="ECO:0000259" key="1">
    <source>
        <dbReference type="Pfam" id="PF13628"/>
    </source>
</evidence>
<name>E5AQV5_MYCRK</name>
<dbReference type="KEGG" id="brh:RBRH_03614"/>
<gene>
    <name evidence="2" type="ordered locus">RBRH_03614</name>
</gene>